<dbReference type="SUPFAM" id="SSF56935">
    <property type="entry name" value="Porins"/>
    <property type="match status" value="1"/>
</dbReference>
<comment type="subcellular location">
    <subcellularLocation>
        <location evidence="1">Cell outer membrane</location>
    </subcellularLocation>
</comment>
<dbReference type="Gene3D" id="2.40.170.20">
    <property type="entry name" value="TonB-dependent receptor, beta-barrel domain"/>
    <property type="match status" value="1"/>
</dbReference>
<evidence type="ECO:0000256" key="4">
    <source>
        <dbReference type="SAM" id="MobiDB-lite"/>
    </source>
</evidence>
<evidence type="ECO:0000313" key="9">
    <source>
        <dbReference type="Proteomes" id="UP001205603"/>
    </source>
</evidence>
<comment type="caution">
    <text evidence="8">The sequence shown here is derived from an EMBL/GenBank/DDBJ whole genome shotgun (WGS) entry which is preliminary data.</text>
</comment>
<dbReference type="InterPro" id="IPR008969">
    <property type="entry name" value="CarboxyPept-like_regulatory"/>
</dbReference>
<dbReference type="Gene3D" id="2.60.40.1120">
    <property type="entry name" value="Carboxypeptidase-like, regulatory domain"/>
    <property type="match status" value="1"/>
</dbReference>
<dbReference type="InterPro" id="IPR036942">
    <property type="entry name" value="Beta-barrel_TonB_sf"/>
</dbReference>
<keyword evidence="8" id="KW-0675">Receptor</keyword>
<dbReference type="PANTHER" id="PTHR40980">
    <property type="entry name" value="PLUG DOMAIN-CONTAINING PROTEIN"/>
    <property type="match status" value="1"/>
</dbReference>
<reference evidence="8 9" key="1">
    <citation type="submission" date="2022-07" db="EMBL/GenBank/DDBJ databases">
        <title>Fecal culturing of patients with breast cancer.</title>
        <authorList>
            <person name="Teng N.M.Y."/>
            <person name="Kiu R."/>
            <person name="Evans R."/>
            <person name="Baker D.J."/>
            <person name="Zenner C."/>
            <person name="Robinson S.D."/>
            <person name="Hall L.J."/>
        </authorList>
    </citation>
    <scope>NUCLEOTIDE SEQUENCE [LARGE SCALE GENOMIC DNA]</scope>
    <source>
        <strain evidence="8 9">LH1063</strain>
    </source>
</reference>
<keyword evidence="3" id="KW-0998">Cell outer membrane</keyword>
<evidence type="ECO:0000256" key="1">
    <source>
        <dbReference type="ARBA" id="ARBA00004442"/>
    </source>
</evidence>
<accession>A0ABT1MIK0</accession>
<dbReference type="RefSeq" id="WP_255027737.1">
    <property type="nucleotide sequence ID" value="NZ_JANDHW010000009.1"/>
</dbReference>
<dbReference type="Pfam" id="PF14905">
    <property type="entry name" value="OMP_b-brl_3"/>
    <property type="match status" value="1"/>
</dbReference>
<keyword evidence="5" id="KW-0732">Signal</keyword>
<dbReference type="InterPro" id="IPR012910">
    <property type="entry name" value="Plug_dom"/>
</dbReference>
<evidence type="ECO:0000256" key="5">
    <source>
        <dbReference type="SAM" id="SignalP"/>
    </source>
</evidence>
<feature type="compositionally biased region" description="Acidic residues" evidence="4">
    <location>
        <begin position="799"/>
        <end position="808"/>
    </location>
</feature>
<feature type="signal peptide" evidence="5">
    <location>
        <begin position="1"/>
        <end position="20"/>
    </location>
</feature>
<gene>
    <name evidence="8" type="ORF">NMU02_10050</name>
</gene>
<dbReference type="Pfam" id="PF07715">
    <property type="entry name" value="Plug"/>
    <property type="match status" value="1"/>
</dbReference>
<organism evidence="8 9">
    <name type="scientific">Coprobacter tertius</name>
    <dbReference type="NCBI Taxonomy" id="2944915"/>
    <lineage>
        <taxon>Bacteria</taxon>
        <taxon>Pseudomonadati</taxon>
        <taxon>Bacteroidota</taxon>
        <taxon>Bacteroidia</taxon>
        <taxon>Bacteroidales</taxon>
        <taxon>Barnesiellaceae</taxon>
        <taxon>Coprobacter</taxon>
    </lineage>
</organism>
<proteinExistence type="predicted"/>
<sequence length="808" mass="90807">MKKVILGLVWVLLTVFSSSAANVKGRVIDSKTKNAVDYATVSLLKKGVEAPMKATTTDLKGAFAIPGVPKGEYTLKVSFVGYTPVEVPVSVTEDGDINLKNIILHESVHALKEVQVVGQRTQMKLDVDRKVFSVDQNIASAGGSASEVLQNIPSVDVDNEGNVSLRNNSSVEVWINGRAAGLTEDNRAQILEQMPAESIERIEVITNPSAQYSPEGSAGIINIVLKKERKAGYYGSVSAGANTFGGVNGSINVNYNSAKVDAYANVGVRSMRFKNRTDTYRESWLDNPDDKSILNQKNRGKMNGVGTFIRTGVTWHMTENDDLGFSFMGMLGNRSNKTTLQSFDGAGILSRDRISNSDGDHNRYDFTIDYNHKFNKTDNLAASVSYDFGVMKETSDYTQNTLQGVSAQQQKSNNDDKGVEIKVDYSKSIGEKFKLGAGYQGNLDWRTSDVRTFDGESLDILQPNIKLNNTFDYKENIQAIYATFSGKIDKFNFQAGLRGEYMRYNTKTEAYIPVDEGKKEYWHVYPSLFLGYSLPRGNELQVNYTSRVRRPRGWQINPFRNVTDSTSISYGNPNLDPEFTNAFELNYIKNWTEHTLSASLYYRNTDGVIQNVKYFDDPAMYSTFENITRSQSSGLELVSKNRLFRILDLTTTVNVYYYKLNGFDYSYRTEEGFFTEHYKGSEDFSWNARMMANVILPWSISLQVTGNYNSKRVSAQGETKDNYSLDAGIRKSFLSRKLNIAISGRDLLDSRRRKSSSYGSNFYEVSDARWGGRSVTFTLTYMFGNGGNKQKQRPLETPDSYENDMMDF</sequence>
<evidence type="ECO:0000256" key="3">
    <source>
        <dbReference type="ARBA" id="ARBA00023237"/>
    </source>
</evidence>
<feature type="domain" description="Outer membrane protein beta-barrel" evidence="7">
    <location>
        <begin position="383"/>
        <end position="781"/>
    </location>
</feature>
<dbReference type="PANTHER" id="PTHR40980:SF4">
    <property type="entry name" value="TONB-DEPENDENT RECEPTOR-LIKE BETA-BARREL DOMAIN-CONTAINING PROTEIN"/>
    <property type="match status" value="1"/>
</dbReference>
<feature type="chain" id="PRO_5046979020" evidence="5">
    <location>
        <begin position="21"/>
        <end position="808"/>
    </location>
</feature>
<dbReference type="InterPro" id="IPR037066">
    <property type="entry name" value="Plug_dom_sf"/>
</dbReference>
<evidence type="ECO:0000256" key="2">
    <source>
        <dbReference type="ARBA" id="ARBA00023136"/>
    </source>
</evidence>
<dbReference type="Proteomes" id="UP001205603">
    <property type="component" value="Unassembled WGS sequence"/>
</dbReference>
<protein>
    <submittedName>
        <fullName evidence="8">TonB-dependent receptor</fullName>
    </submittedName>
</protein>
<keyword evidence="9" id="KW-1185">Reference proteome</keyword>
<feature type="region of interest" description="Disordered" evidence="4">
    <location>
        <begin position="788"/>
        <end position="808"/>
    </location>
</feature>
<keyword evidence="2" id="KW-0472">Membrane</keyword>
<feature type="domain" description="TonB-dependent receptor plug" evidence="6">
    <location>
        <begin position="127"/>
        <end position="220"/>
    </location>
</feature>
<evidence type="ECO:0000259" key="7">
    <source>
        <dbReference type="Pfam" id="PF14905"/>
    </source>
</evidence>
<dbReference type="Pfam" id="PF13715">
    <property type="entry name" value="CarbopepD_reg_2"/>
    <property type="match status" value="1"/>
</dbReference>
<dbReference type="EMBL" id="JANDHW010000009">
    <property type="protein sequence ID" value="MCP9612435.1"/>
    <property type="molecule type" value="Genomic_DNA"/>
</dbReference>
<evidence type="ECO:0000259" key="6">
    <source>
        <dbReference type="Pfam" id="PF07715"/>
    </source>
</evidence>
<dbReference type="Gene3D" id="2.170.130.10">
    <property type="entry name" value="TonB-dependent receptor, plug domain"/>
    <property type="match status" value="1"/>
</dbReference>
<name>A0ABT1MIK0_9BACT</name>
<evidence type="ECO:0000313" key="8">
    <source>
        <dbReference type="EMBL" id="MCP9612435.1"/>
    </source>
</evidence>
<dbReference type="SUPFAM" id="SSF49464">
    <property type="entry name" value="Carboxypeptidase regulatory domain-like"/>
    <property type="match status" value="1"/>
</dbReference>
<dbReference type="InterPro" id="IPR041700">
    <property type="entry name" value="OMP_b-brl_3"/>
</dbReference>